<evidence type="ECO:0000256" key="1">
    <source>
        <dbReference type="ARBA" id="ARBA00022737"/>
    </source>
</evidence>
<protein>
    <submittedName>
        <fullName evidence="4">Ankyrin repeat domain-containing protein</fullName>
    </submittedName>
</protein>
<dbReference type="Gene3D" id="1.25.40.20">
    <property type="entry name" value="Ankyrin repeat-containing domain"/>
    <property type="match status" value="2"/>
</dbReference>
<keyword evidence="1" id="KW-0677">Repeat</keyword>
<accession>A0AAU8FH19</accession>
<dbReference type="InterPro" id="IPR002110">
    <property type="entry name" value="Ankyrin_rpt"/>
</dbReference>
<organism evidence="4">
    <name type="scientific">Dyadobacter sp. 676</name>
    <dbReference type="NCBI Taxonomy" id="3088362"/>
    <lineage>
        <taxon>Bacteria</taxon>
        <taxon>Pseudomonadati</taxon>
        <taxon>Bacteroidota</taxon>
        <taxon>Cytophagia</taxon>
        <taxon>Cytophagales</taxon>
        <taxon>Spirosomataceae</taxon>
        <taxon>Dyadobacter</taxon>
    </lineage>
</organism>
<evidence type="ECO:0000313" key="4">
    <source>
        <dbReference type="EMBL" id="XCH23193.1"/>
    </source>
</evidence>
<evidence type="ECO:0000256" key="3">
    <source>
        <dbReference type="PROSITE-ProRule" id="PRU00023"/>
    </source>
</evidence>
<gene>
    <name evidence="4" type="ORF">ABV298_23115</name>
</gene>
<keyword evidence="2 3" id="KW-0040">ANK repeat</keyword>
<proteinExistence type="predicted"/>
<dbReference type="InterPro" id="IPR036770">
    <property type="entry name" value="Ankyrin_rpt-contain_sf"/>
</dbReference>
<dbReference type="PANTHER" id="PTHR24189:SF73">
    <property type="entry name" value="ANKYRIN REPEAT AND SOCS BOX-CONTAINING 15B"/>
    <property type="match status" value="1"/>
</dbReference>
<name>A0AAU8FH19_9BACT</name>
<reference evidence="4" key="1">
    <citation type="submission" date="2024-06" db="EMBL/GenBank/DDBJ databases">
        <title>Sequencing and assembly of the genome of Dyadobacter sp. strain 676, a symbiont of Cyamopsis tetragonoloba.</title>
        <authorList>
            <person name="Guro P."/>
            <person name="Sazanova A."/>
            <person name="Kuznetsova I."/>
            <person name="Belimov A."/>
            <person name="Safronova V."/>
        </authorList>
    </citation>
    <scope>NUCLEOTIDE SEQUENCE</scope>
    <source>
        <strain evidence="4">676</strain>
    </source>
</reference>
<feature type="repeat" description="ANK" evidence="3">
    <location>
        <begin position="325"/>
        <end position="357"/>
    </location>
</feature>
<sequence>MNTTDITPLITDPTPEYYEKQAAALADACRSVHNDSAKHIRKYHPEPERLTQLNRPDTNFGLDDARLVVAREHGFTDWPALTAHIADLRTPGSRVAKFEGAVDAIVQGDAATLQALLEADSALVRERSSRGHRATLLHYLAANGVENFRQLTPANALEIAEILLSAGAEPDALAETYDTNWGTTLDLLVSSVHPAKAGLQTALAGKLLDYGAAVNGVRDDGAPLVTAIYFHYPESAEMLIKRGARIDNVVTAAAMGQTGQVATYLDDAGRLRGDAPLIAVPWLKVASTREANLALAFVWAAMLNRVGTVRFLLEKGVDPASRDHRDWTALHWACYFGHEEVVDVLLAHKAPLEARNEFGGTVLDQTLWATAHEGLQPGHLGVVRKLVGAGAKIHTWWLLSDLHPPLEERVIRILQEKV</sequence>
<evidence type="ECO:0000256" key="2">
    <source>
        <dbReference type="ARBA" id="ARBA00023043"/>
    </source>
</evidence>
<dbReference type="PROSITE" id="PS50297">
    <property type="entry name" value="ANK_REP_REGION"/>
    <property type="match status" value="1"/>
</dbReference>
<dbReference type="SUPFAM" id="SSF48403">
    <property type="entry name" value="Ankyrin repeat"/>
    <property type="match status" value="1"/>
</dbReference>
<dbReference type="AlphaFoldDB" id="A0AAU8FH19"/>
<dbReference type="InterPro" id="IPR050745">
    <property type="entry name" value="Multifunctional_regulatory"/>
</dbReference>
<dbReference type="EMBL" id="CP159289">
    <property type="protein sequence ID" value="XCH23193.1"/>
    <property type="molecule type" value="Genomic_DNA"/>
</dbReference>
<dbReference type="RefSeq" id="WP_353718519.1">
    <property type="nucleotide sequence ID" value="NZ_CP159289.1"/>
</dbReference>
<dbReference type="Pfam" id="PF13637">
    <property type="entry name" value="Ank_4"/>
    <property type="match status" value="1"/>
</dbReference>
<dbReference type="SMART" id="SM00248">
    <property type="entry name" value="ANK"/>
    <property type="match status" value="6"/>
</dbReference>
<dbReference type="PANTHER" id="PTHR24189">
    <property type="entry name" value="MYOTROPHIN"/>
    <property type="match status" value="1"/>
</dbReference>
<dbReference type="PROSITE" id="PS50088">
    <property type="entry name" value="ANK_REPEAT"/>
    <property type="match status" value="1"/>
</dbReference>